<dbReference type="Proteomes" id="UP000297245">
    <property type="component" value="Unassembled WGS sequence"/>
</dbReference>
<accession>A0A4S8KKD8</accession>
<reference evidence="1 2" key="1">
    <citation type="journal article" date="2019" name="Nat. Ecol. Evol.">
        <title>Megaphylogeny resolves global patterns of mushroom evolution.</title>
        <authorList>
            <person name="Varga T."/>
            <person name="Krizsan K."/>
            <person name="Foldi C."/>
            <person name="Dima B."/>
            <person name="Sanchez-Garcia M."/>
            <person name="Sanchez-Ramirez S."/>
            <person name="Szollosi G.J."/>
            <person name="Szarkandi J.G."/>
            <person name="Papp V."/>
            <person name="Albert L."/>
            <person name="Andreopoulos W."/>
            <person name="Angelini C."/>
            <person name="Antonin V."/>
            <person name="Barry K.W."/>
            <person name="Bougher N.L."/>
            <person name="Buchanan P."/>
            <person name="Buyck B."/>
            <person name="Bense V."/>
            <person name="Catcheside P."/>
            <person name="Chovatia M."/>
            <person name="Cooper J."/>
            <person name="Damon W."/>
            <person name="Desjardin D."/>
            <person name="Finy P."/>
            <person name="Geml J."/>
            <person name="Haridas S."/>
            <person name="Hughes K."/>
            <person name="Justo A."/>
            <person name="Karasinski D."/>
            <person name="Kautmanova I."/>
            <person name="Kiss B."/>
            <person name="Kocsube S."/>
            <person name="Kotiranta H."/>
            <person name="LaButti K.M."/>
            <person name="Lechner B.E."/>
            <person name="Liimatainen K."/>
            <person name="Lipzen A."/>
            <person name="Lukacs Z."/>
            <person name="Mihaltcheva S."/>
            <person name="Morgado L.N."/>
            <person name="Niskanen T."/>
            <person name="Noordeloos M.E."/>
            <person name="Ohm R.A."/>
            <person name="Ortiz-Santana B."/>
            <person name="Ovrebo C."/>
            <person name="Racz N."/>
            <person name="Riley R."/>
            <person name="Savchenko A."/>
            <person name="Shiryaev A."/>
            <person name="Soop K."/>
            <person name="Spirin V."/>
            <person name="Szebenyi C."/>
            <person name="Tomsovsky M."/>
            <person name="Tulloss R.E."/>
            <person name="Uehling J."/>
            <person name="Grigoriev I.V."/>
            <person name="Vagvolgyi C."/>
            <person name="Papp T."/>
            <person name="Martin F.M."/>
            <person name="Miettinen O."/>
            <person name="Hibbett D.S."/>
            <person name="Nagy L.G."/>
        </authorList>
    </citation>
    <scope>NUCLEOTIDE SEQUENCE [LARGE SCALE GENOMIC DNA]</scope>
    <source>
        <strain evidence="1 2">CBS 962.96</strain>
    </source>
</reference>
<evidence type="ECO:0000313" key="2">
    <source>
        <dbReference type="Proteomes" id="UP000297245"/>
    </source>
</evidence>
<protein>
    <submittedName>
        <fullName evidence="1">Uncharacterized protein</fullName>
    </submittedName>
</protein>
<dbReference type="AlphaFoldDB" id="A0A4S8KKD8"/>
<proteinExistence type="predicted"/>
<gene>
    <name evidence="1" type="ORF">K435DRAFT_879874</name>
</gene>
<evidence type="ECO:0000313" key="1">
    <source>
        <dbReference type="EMBL" id="THU75994.1"/>
    </source>
</evidence>
<organism evidence="1 2">
    <name type="scientific">Dendrothele bispora (strain CBS 962.96)</name>
    <dbReference type="NCBI Taxonomy" id="1314807"/>
    <lineage>
        <taxon>Eukaryota</taxon>
        <taxon>Fungi</taxon>
        <taxon>Dikarya</taxon>
        <taxon>Basidiomycota</taxon>
        <taxon>Agaricomycotina</taxon>
        <taxon>Agaricomycetes</taxon>
        <taxon>Agaricomycetidae</taxon>
        <taxon>Agaricales</taxon>
        <taxon>Agaricales incertae sedis</taxon>
        <taxon>Dendrothele</taxon>
    </lineage>
</organism>
<name>A0A4S8KKD8_DENBC</name>
<sequence length="150" mass="16845">MEIDFLEPDVEPRHQVCTSTTPTITKQNILKTITPPSVHCPVSKLGPNVKLADPDTILNLGEQCRRFGKALGFRNLAGLDYKDHIVGLRCLAATTVEDIPESLLARLHQNDLKKEFSRLVSLVEHPSTLLVVPEDPYMPNTWEFYENPGQ</sequence>
<dbReference type="EMBL" id="ML181292">
    <property type="protein sequence ID" value="THU75994.1"/>
    <property type="molecule type" value="Genomic_DNA"/>
</dbReference>
<keyword evidence="2" id="KW-1185">Reference proteome</keyword>